<dbReference type="Proteomes" id="UP000247772">
    <property type="component" value="Unassembled WGS sequence"/>
</dbReference>
<reference evidence="8 9" key="1">
    <citation type="submission" date="2018-06" db="EMBL/GenBank/DDBJ databases">
        <title>Genomic Encyclopedia of Type Strains, Phase IV (KMG-V): Genome sequencing to study the core and pangenomes of soil and plant-associated prokaryotes.</title>
        <authorList>
            <person name="Whitman W."/>
        </authorList>
    </citation>
    <scope>NUCLEOTIDE SEQUENCE [LARGE SCALE GENOMIC DNA]</scope>
    <source>
        <strain evidence="8 9">SRCL-318</strain>
    </source>
</reference>
<feature type="binding site" evidence="5">
    <location>
        <begin position="511"/>
        <end position="512"/>
    </location>
    <ligand>
        <name>FAD</name>
        <dbReference type="ChEBI" id="CHEBI:57692"/>
    </ligand>
</feature>
<evidence type="ECO:0000256" key="2">
    <source>
        <dbReference type="ARBA" id="ARBA00010790"/>
    </source>
</evidence>
<dbReference type="PIRSF" id="PIRSF000137">
    <property type="entry name" value="Alcohol_oxidase"/>
    <property type="match status" value="1"/>
</dbReference>
<dbReference type="GO" id="GO:0016614">
    <property type="term" value="F:oxidoreductase activity, acting on CH-OH group of donors"/>
    <property type="evidence" value="ECO:0007669"/>
    <property type="project" value="InterPro"/>
</dbReference>
<evidence type="ECO:0000256" key="3">
    <source>
        <dbReference type="ARBA" id="ARBA00022630"/>
    </source>
</evidence>
<dbReference type="RefSeq" id="WP_220039340.1">
    <property type="nucleotide sequence ID" value="NZ_QJSQ01000004.1"/>
</dbReference>
<dbReference type="SUPFAM" id="SSF54373">
    <property type="entry name" value="FAD-linked reductases, C-terminal domain"/>
    <property type="match status" value="1"/>
</dbReference>
<dbReference type="InterPro" id="IPR007867">
    <property type="entry name" value="GMC_OxRtase_C"/>
</dbReference>
<dbReference type="Gene3D" id="3.30.560.10">
    <property type="entry name" value="Glucose Oxidase, domain 3"/>
    <property type="match status" value="1"/>
</dbReference>
<comment type="caution">
    <text evidence="8">The sequence shown here is derived from an EMBL/GenBank/DDBJ whole genome shotgun (WGS) entry which is preliminary data.</text>
</comment>
<evidence type="ECO:0000256" key="5">
    <source>
        <dbReference type="PIRSR" id="PIRSR000137-2"/>
    </source>
</evidence>
<feature type="domain" description="Glucose-methanol-choline oxidoreductase N-terminal" evidence="6">
    <location>
        <begin position="4"/>
        <end position="295"/>
    </location>
</feature>
<feature type="binding site" evidence="5">
    <location>
        <position position="217"/>
    </location>
    <ligand>
        <name>FAD</name>
        <dbReference type="ChEBI" id="CHEBI:57692"/>
    </ligand>
</feature>
<dbReference type="AlphaFoldDB" id="A0A2V4TNS6"/>
<dbReference type="Pfam" id="PF05199">
    <property type="entry name" value="GMC_oxred_C"/>
    <property type="match status" value="1"/>
</dbReference>
<dbReference type="PROSITE" id="PS51257">
    <property type="entry name" value="PROKAR_LIPOPROTEIN"/>
    <property type="match status" value="1"/>
</dbReference>
<dbReference type="PANTHER" id="PTHR11552">
    <property type="entry name" value="GLUCOSE-METHANOL-CHOLINE GMC OXIDOREDUCTASE"/>
    <property type="match status" value="1"/>
</dbReference>
<evidence type="ECO:0000256" key="4">
    <source>
        <dbReference type="ARBA" id="ARBA00022827"/>
    </source>
</evidence>
<accession>A0A2V4TNS6</accession>
<comment type="cofactor">
    <cofactor evidence="1 5">
        <name>FAD</name>
        <dbReference type="ChEBI" id="CHEBI:57692"/>
    </cofactor>
</comment>
<keyword evidence="3" id="KW-0285">Flavoprotein</keyword>
<dbReference type="Pfam" id="PF00732">
    <property type="entry name" value="GMC_oxred_N"/>
    <property type="match status" value="1"/>
</dbReference>
<evidence type="ECO:0000313" key="8">
    <source>
        <dbReference type="EMBL" id="PYE25461.1"/>
    </source>
</evidence>
<dbReference type="EMBL" id="QJSQ01000004">
    <property type="protein sequence ID" value="PYE25461.1"/>
    <property type="molecule type" value="Genomic_DNA"/>
</dbReference>
<organism evidence="8 9">
    <name type="scientific">Paraburkholderia silvatlantica</name>
    <dbReference type="NCBI Taxonomy" id="321895"/>
    <lineage>
        <taxon>Bacteria</taxon>
        <taxon>Pseudomonadati</taxon>
        <taxon>Pseudomonadota</taxon>
        <taxon>Betaproteobacteria</taxon>
        <taxon>Burkholderiales</taxon>
        <taxon>Burkholderiaceae</taxon>
        <taxon>Paraburkholderia</taxon>
    </lineage>
</organism>
<protein>
    <submittedName>
        <fullName evidence="8">Choline dehydrogenase</fullName>
    </submittedName>
</protein>
<sequence>MKSDYVIVGGGTAGCVLAARLSENPANRVILIEAGPKNSNIWFKIPAGYGRLFQMGGYHWRFNTEAEHELNGRSLLWPRGRVLGGSGEVNGMVFLRGSSHDYGRWAVAGGGQWSWDAVLPAFRRLESWERGASDTRGGDGPIQVRDPASLSQGAEAFIASCESMGMARNPDMNSGSVLGVGPAQINVGRAFRSSTARAYLAPAMARSNLEVVTDATVTRVIFNGRRATGVECRRTDGSAQTFEASRRVVLCAGAIGSAHLLLASGIGPADHLRSVGVDLVSDSPEVGANLQDHFVTRFTFLTKPAGTLNEIMANPVRKAGMALNYLFRQDGPLIRSVTEATLFARTFSTSVEADAQYHFTNFYIDGKSYNLANHPGFMFSFNQCRPESRGTIRLATPNVLHAPKIQPNYLSAQRDRDTALAAARLGQEIRWANPLASFVERANFPDDVRCPDDEILDFIRANGTTVYHPAGSCRLGTDPSSVVDPLLSVRNVEALSVVDASVMPCLPSANPQAATMMIAERWLELNREVEKT</sequence>
<feature type="binding site" evidence="5">
    <location>
        <position position="82"/>
    </location>
    <ligand>
        <name>FAD</name>
        <dbReference type="ChEBI" id="CHEBI:57692"/>
    </ligand>
</feature>
<dbReference type="InterPro" id="IPR012132">
    <property type="entry name" value="GMC_OxRdtase"/>
</dbReference>
<dbReference type="InterPro" id="IPR000172">
    <property type="entry name" value="GMC_OxRdtase_N"/>
</dbReference>
<feature type="binding site" evidence="5">
    <location>
        <begin position="90"/>
        <end position="93"/>
    </location>
    <ligand>
        <name>FAD</name>
        <dbReference type="ChEBI" id="CHEBI:57692"/>
    </ligand>
</feature>
<evidence type="ECO:0000259" key="6">
    <source>
        <dbReference type="Pfam" id="PF00732"/>
    </source>
</evidence>
<dbReference type="PANTHER" id="PTHR11552:SF147">
    <property type="entry name" value="CHOLINE DEHYDROGENASE, MITOCHONDRIAL"/>
    <property type="match status" value="1"/>
</dbReference>
<dbReference type="SUPFAM" id="SSF51905">
    <property type="entry name" value="FAD/NAD(P)-binding domain"/>
    <property type="match status" value="1"/>
</dbReference>
<dbReference type="GO" id="GO:0050660">
    <property type="term" value="F:flavin adenine dinucleotide binding"/>
    <property type="evidence" value="ECO:0007669"/>
    <property type="project" value="InterPro"/>
</dbReference>
<evidence type="ECO:0000313" key="9">
    <source>
        <dbReference type="Proteomes" id="UP000247772"/>
    </source>
</evidence>
<evidence type="ECO:0000259" key="7">
    <source>
        <dbReference type="Pfam" id="PF05199"/>
    </source>
</evidence>
<proteinExistence type="inferred from homology"/>
<comment type="similarity">
    <text evidence="2">Belongs to the GMC oxidoreductase family.</text>
</comment>
<dbReference type="InterPro" id="IPR036188">
    <property type="entry name" value="FAD/NAD-bd_sf"/>
</dbReference>
<dbReference type="Gene3D" id="3.50.50.60">
    <property type="entry name" value="FAD/NAD(P)-binding domain"/>
    <property type="match status" value="1"/>
</dbReference>
<keyword evidence="4 5" id="KW-0274">FAD</keyword>
<gene>
    <name evidence="8" type="ORF">C7410_10438</name>
</gene>
<feature type="domain" description="Glucose-methanol-choline oxidoreductase C-terminal" evidence="7">
    <location>
        <begin position="386"/>
        <end position="519"/>
    </location>
</feature>
<name>A0A2V4TNS6_9BURK</name>
<evidence type="ECO:0000256" key="1">
    <source>
        <dbReference type="ARBA" id="ARBA00001974"/>
    </source>
</evidence>